<dbReference type="OrthoDB" id="2287011at2"/>
<dbReference type="GO" id="GO:0003677">
    <property type="term" value="F:DNA binding"/>
    <property type="evidence" value="ECO:0007669"/>
    <property type="project" value="UniProtKB-KW"/>
</dbReference>
<dbReference type="Gene3D" id="1.10.10.10">
    <property type="entry name" value="Winged helix-like DNA-binding domain superfamily/Winged helix DNA-binding domain"/>
    <property type="match status" value="1"/>
</dbReference>
<evidence type="ECO:0000256" key="3">
    <source>
        <dbReference type="ARBA" id="ARBA00023163"/>
    </source>
</evidence>
<sequence length="147" mass="16154">MEDPGDLLDPVHCVSHALQRTARRVAAVYADELRACGLSPGQFPLLQTLAAAGGGAAMSVLADRLGMDRTTLTRNLGPLEKAGLVTRGRDAGDGRVRRVRITDQGRSRLAEGRIAWRRAQALTLRRFGDDAWRNLETDLRRLRRALS</sequence>
<dbReference type="PANTHER" id="PTHR33164:SF105">
    <property type="entry name" value="TRANSCRIPTIONAL REPRESSOR PROTEIN-RELATED"/>
    <property type="match status" value="1"/>
</dbReference>
<proteinExistence type="predicted"/>
<keyword evidence="6" id="KW-1185">Reference proteome</keyword>
<dbReference type="KEGG" id="phb:HYN04_05880"/>
<feature type="domain" description="HTH marR-type" evidence="4">
    <location>
        <begin position="11"/>
        <end position="147"/>
    </location>
</feature>
<evidence type="ECO:0000313" key="6">
    <source>
        <dbReference type="Proteomes" id="UP000247763"/>
    </source>
</evidence>
<dbReference type="GO" id="GO:0003700">
    <property type="term" value="F:DNA-binding transcription factor activity"/>
    <property type="evidence" value="ECO:0007669"/>
    <property type="project" value="InterPro"/>
</dbReference>
<evidence type="ECO:0000256" key="2">
    <source>
        <dbReference type="ARBA" id="ARBA00023125"/>
    </source>
</evidence>
<keyword evidence="3" id="KW-0804">Transcription</keyword>
<dbReference type="PROSITE" id="PS50995">
    <property type="entry name" value="HTH_MARR_2"/>
    <property type="match status" value="1"/>
</dbReference>
<protein>
    <submittedName>
        <fullName evidence="5">MarR family transcriptional regulator</fullName>
    </submittedName>
</protein>
<dbReference type="InterPro" id="IPR036388">
    <property type="entry name" value="WH-like_DNA-bd_sf"/>
</dbReference>
<name>A0A2Z3I1M2_9CAUL</name>
<evidence type="ECO:0000313" key="5">
    <source>
        <dbReference type="EMBL" id="AWM77334.1"/>
    </source>
</evidence>
<dbReference type="SMART" id="SM00347">
    <property type="entry name" value="HTH_MARR"/>
    <property type="match status" value="1"/>
</dbReference>
<evidence type="ECO:0000256" key="1">
    <source>
        <dbReference type="ARBA" id="ARBA00023015"/>
    </source>
</evidence>
<dbReference type="GO" id="GO:0006950">
    <property type="term" value="P:response to stress"/>
    <property type="evidence" value="ECO:0007669"/>
    <property type="project" value="TreeGrafter"/>
</dbReference>
<evidence type="ECO:0000259" key="4">
    <source>
        <dbReference type="PROSITE" id="PS50995"/>
    </source>
</evidence>
<dbReference type="InterPro" id="IPR000835">
    <property type="entry name" value="HTH_MarR-typ"/>
</dbReference>
<dbReference type="InterPro" id="IPR023187">
    <property type="entry name" value="Tscrpt_reg_MarR-type_CS"/>
</dbReference>
<dbReference type="SUPFAM" id="SSF46785">
    <property type="entry name" value="Winged helix' DNA-binding domain"/>
    <property type="match status" value="1"/>
</dbReference>
<dbReference type="CDD" id="cd00090">
    <property type="entry name" value="HTH_ARSR"/>
    <property type="match status" value="1"/>
</dbReference>
<dbReference type="InterPro" id="IPR039422">
    <property type="entry name" value="MarR/SlyA-like"/>
</dbReference>
<reference evidence="6" key="1">
    <citation type="submission" date="2018-05" db="EMBL/GenBank/DDBJ databases">
        <title>Genome sequencing of Phenylobacterium sp. HYN0004.</title>
        <authorList>
            <person name="Yi H."/>
            <person name="Baek C."/>
        </authorList>
    </citation>
    <scope>NUCLEOTIDE SEQUENCE [LARGE SCALE GENOMIC DNA]</scope>
    <source>
        <strain evidence="6">HYN0004</strain>
    </source>
</reference>
<keyword evidence="1" id="KW-0805">Transcription regulation</keyword>
<dbReference type="PRINTS" id="PR00598">
    <property type="entry name" value="HTHMARR"/>
</dbReference>
<dbReference type="Pfam" id="PF12802">
    <property type="entry name" value="MarR_2"/>
    <property type="match status" value="1"/>
</dbReference>
<keyword evidence="2" id="KW-0238">DNA-binding</keyword>
<dbReference type="PANTHER" id="PTHR33164">
    <property type="entry name" value="TRANSCRIPTIONAL REGULATOR, MARR FAMILY"/>
    <property type="match status" value="1"/>
</dbReference>
<dbReference type="PROSITE" id="PS01117">
    <property type="entry name" value="HTH_MARR_1"/>
    <property type="match status" value="1"/>
</dbReference>
<dbReference type="InterPro" id="IPR036390">
    <property type="entry name" value="WH_DNA-bd_sf"/>
</dbReference>
<accession>A0A2Z3I1M2</accession>
<dbReference type="Proteomes" id="UP000247763">
    <property type="component" value="Chromosome"/>
</dbReference>
<gene>
    <name evidence="5" type="ORF">HYN04_05880</name>
</gene>
<dbReference type="EMBL" id="CP029479">
    <property type="protein sequence ID" value="AWM77334.1"/>
    <property type="molecule type" value="Genomic_DNA"/>
</dbReference>
<organism evidence="5 6">
    <name type="scientific">Phenylobacterium parvum</name>
    <dbReference type="NCBI Taxonomy" id="2201350"/>
    <lineage>
        <taxon>Bacteria</taxon>
        <taxon>Pseudomonadati</taxon>
        <taxon>Pseudomonadota</taxon>
        <taxon>Alphaproteobacteria</taxon>
        <taxon>Caulobacterales</taxon>
        <taxon>Caulobacteraceae</taxon>
        <taxon>Phenylobacterium</taxon>
    </lineage>
</organism>
<dbReference type="InterPro" id="IPR011991">
    <property type="entry name" value="ArsR-like_HTH"/>
</dbReference>
<dbReference type="AlphaFoldDB" id="A0A2Z3I1M2"/>
<dbReference type="RefSeq" id="WP_110449901.1">
    <property type="nucleotide sequence ID" value="NZ_CP029479.1"/>
</dbReference>